<proteinExistence type="predicted"/>
<dbReference type="Pfam" id="PF13582">
    <property type="entry name" value="Reprolysin_3"/>
    <property type="match status" value="1"/>
</dbReference>
<dbReference type="SUPFAM" id="SSF55486">
    <property type="entry name" value="Metalloproteases ('zincins'), catalytic domain"/>
    <property type="match status" value="1"/>
</dbReference>
<accession>A0A6J7QP25</accession>
<sequence>MSGVAVVAVLAGLGLPNAFASPSVDLPSPGSSSTVLTGTVERLHLDDFANPLPTSADELAFVQTEAGPVQVPASRVDDVAEGSTVAVGVADAGSVTQAPASAADAADPEAGADVTSVEVLAEPALATTSPTAGVVAVAAAAASSVAKHQVLVVVVIPAGGSASAVSASTIASVVNSGVNNYWTTVTAGAVGFAATAYPSVVTTKSTPCSSGSVASSFTFWDEVAAKVGWVEGPGKHMLVYFKTLASCGGIAGLGTIGTGVGSGGVTWSNGFPSTSVLGHELGHNLGLGHSQELDCVVGGVRVMDSAPANCTKRSYWDTNDIMAVSWDNQGFLNASHLRGLGLVDSTSQVTPVDNGQVTLAPLSTGAGTRILTLSDGANRYVVEYRQAVGLDAWMATTTGWGAPGVTVRREFDATQTGASTFLARESFVLDGDPASADTSFGSIRTVLPVGVWLNLAGGRLGLRINSQSLSGAVIDYRNGAASTDPRYVAPPMPTVSAPKSLLAVGPIRAGATGPTVPLRWSWRVTTPSAVPNAAAALTSATAVGLASAVSTVWTPWMYRASVRAVDGTVVSALGRAQGRYATQSPGASVGYSTGWASVAAPGAVGGAVRATKTLRATVLVRVTARSVGLLLQTGPTNGSVAIYVDGKWSANLNLRAAATSTRVVWSKDFGVNGAHTITLLNATGGASGVLGYNGLVSLV</sequence>
<evidence type="ECO:0000313" key="1">
    <source>
        <dbReference type="EMBL" id="CAB5018741.1"/>
    </source>
</evidence>
<dbReference type="Gene3D" id="2.60.120.260">
    <property type="entry name" value="Galactose-binding domain-like"/>
    <property type="match status" value="1"/>
</dbReference>
<dbReference type="AlphaFoldDB" id="A0A6J7QP25"/>
<reference evidence="1" key="1">
    <citation type="submission" date="2020-05" db="EMBL/GenBank/DDBJ databases">
        <authorList>
            <person name="Chiriac C."/>
            <person name="Salcher M."/>
            <person name="Ghai R."/>
            <person name="Kavagutti S V."/>
        </authorList>
    </citation>
    <scope>NUCLEOTIDE SEQUENCE</scope>
</reference>
<name>A0A6J7QP25_9ZZZZ</name>
<dbReference type="Gene3D" id="3.40.390.10">
    <property type="entry name" value="Collagenase (Catalytic Domain)"/>
    <property type="match status" value="1"/>
</dbReference>
<organism evidence="1">
    <name type="scientific">freshwater metagenome</name>
    <dbReference type="NCBI Taxonomy" id="449393"/>
    <lineage>
        <taxon>unclassified sequences</taxon>
        <taxon>metagenomes</taxon>
        <taxon>ecological metagenomes</taxon>
    </lineage>
</organism>
<protein>
    <submittedName>
        <fullName evidence="1">Unannotated protein</fullName>
    </submittedName>
</protein>
<dbReference type="EMBL" id="CAFBPU010000002">
    <property type="protein sequence ID" value="CAB5018741.1"/>
    <property type="molecule type" value="Genomic_DNA"/>
</dbReference>
<dbReference type="InterPro" id="IPR024079">
    <property type="entry name" value="MetalloPept_cat_dom_sf"/>
</dbReference>
<gene>
    <name evidence="1" type="ORF">UFOPK4150_00104</name>
</gene>
<dbReference type="GO" id="GO:0008237">
    <property type="term" value="F:metallopeptidase activity"/>
    <property type="evidence" value="ECO:0007669"/>
    <property type="project" value="InterPro"/>
</dbReference>